<comment type="caution">
    <text evidence="2">The sequence shown here is derived from an EMBL/GenBank/DDBJ whole genome shotgun (WGS) entry which is preliminary data.</text>
</comment>
<dbReference type="AlphaFoldDB" id="A0A9N8E2T3"/>
<keyword evidence="3" id="KW-1185">Reference proteome</keyword>
<protein>
    <submittedName>
        <fullName evidence="2">Complex 1 protein (LYR family)</fullName>
    </submittedName>
</protein>
<dbReference type="InterPro" id="IPR008011">
    <property type="entry name" value="Complex1_LYR_dom"/>
</dbReference>
<sequence length="118" mass="13807">MPPRLPPHLWIPKSPTTFGPAKHLTPSRNRKEVLSLYREILRTAKHFHWKDENTGQPWNKLLKDKARAEFEEARNETDPLIIARLLVTGRDCAQQIQNKFNDATNAAWARIERDSSRR</sequence>
<dbReference type="EMBL" id="CAICTM010000559">
    <property type="protein sequence ID" value="CAB9512889.1"/>
    <property type="molecule type" value="Genomic_DNA"/>
</dbReference>
<proteinExistence type="predicted"/>
<accession>A0A9N8E2T3</accession>
<dbReference type="Pfam" id="PF05347">
    <property type="entry name" value="Complex1_LYR"/>
    <property type="match status" value="1"/>
</dbReference>
<organism evidence="2 3">
    <name type="scientific">Seminavis robusta</name>
    <dbReference type="NCBI Taxonomy" id="568900"/>
    <lineage>
        <taxon>Eukaryota</taxon>
        <taxon>Sar</taxon>
        <taxon>Stramenopiles</taxon>
        <taxon>Ochrophyta</taxon>
        <taxon>Bacillariophyta</taxon>
        <taxon>Bacillariophyceae</taxon>
        <taxon>Bacillariophycidae</taxon>
        <taxon>Naviculales</taxon>
        <taxon>Naviculaceae</taxon>
        <taxon>Seminavis</taxon>
    </lineage>
</organism>
<dbReference type="CDD" id="cd20267">
    <property type="entry name" value="Complex1_LYR_LYRM7"/>
    <property type="match status" value="1"/>
</dbReference>
<dbReference type="InterPro" id="IPR045298">
    <property type="entry name" value="Complex1_LYR_LYRM7"/>
</dbReference>
<evidence type="ECO:0000313" key="2">
    <source>
        <dbReference type="EMBL" id="CAB9512889.1"/>
    </source>
</evidence>
<evidence type="ECO:0000259" key="1">
    <source>
        <dbReference type="Pfam" id="PF05347"/>
    </source>
</evidence>
<gene>
    <name evidence="2" type="ORF">SEMRO_560_G166620.1</name>
</gene>
<feature type="domain" description="Complex 1 LYR protein" evidence="1">
    <location>
        <begin position="31"/>
        <end position="91"/>
    </location>
</feature>
<dbReference type="GO" id="GO:0034551">
    <property type="term" value="P:mitochondrial respiratory chain complex III assembly"/>
    <property type="evidence" value="ECO:0007669"/>
    <property type="project" value="InterPro"/>
</dbReference>
<name>A0A9N8E2T3_9STRA</name>
<evidence type="ECO:0000313" key="3">
    <source>
        <dbReference type="Proteomes" id="UP001153069"/>
    </source>
</evidence>
<dbReference type="Proteomes" id="UP001153069">
    <property type="component" value="Unassembled WGS sequence"/>
</dbReference>
<dbReference type="PANTHER" id="PTHR47484">
    <property type="entry name" value="COMPLEX 1 PROTEIN CONTAINING PROTEIN, EXPRESSED"/>
    <property type="match status" value="1"/>
</dbReference>
<dbReference type="PANTHER" id="PTHR47484:SF1">
    <property type="entry name" value="COMPLEX 1 PROTEIN CONTAINING PROTEIN, EXPRESSED"/>
    <property type="match status" value="1"/>
</dbReference>
<dbReference type="GO" id="GO:0005739">
    <property type="term" value="C:mitochondrion"/>
    <property type="evidence" value="ECO:0007669"/>
    <property type="project" value="GOC"/>
</dbReference>
<dbReference type="OrthoDB" id="74240at2759"/>
<reference evidence="2" key="1">
    <citation type="submission" date="2020-06" db="EMBL/GenBank/DDBJ databases">
        <authorList>
            <consortium name="Plant Systems Biology data submission"/>
        </authorList>
    </citation>
    <scope>NUCLEOTIDE SEQUENCE</scope>
    <source>
        <strain evidence="2">D6</strain>
    </source>
</reference>